<gene>
    <name evidence="3" type="ORF">C176_06272</name>
</gene>
<dbReference type="PANTHER" id="PTHR12526:SF630">
    <property type="entry name" value="GLYCOSYLTRANSFERASE"/>
    <property type="match status" value="1"/>
</dbReference>
<dbReference type="eggNOG" id="COG0438">
    <property type="taxonomic scope" value="Bacteria"/>
</dbReference>
<dbReference type="InterPro" id="IPR028098">
    <property type="entry name" value="Glyco_trans_4-like_N"/>
</dbReference>
<dbReference type="SUPFAM" id="SSF53756">
    <property type="entry name" value="UDP-Glycosyltransferase/glycogen phosphorylase"/>
    <property type="match status" value="1"/>
</dbReference>
<dbReference type="Pfam" id="PF00534">
    <property type="entry name" value="Glycos_transf_1"/>
    <property type="match status" value="1"/>
</dbReference>
<dbReference type="Gene3D" id="3.40.50.2000">
    <property type="entry name" value="Glycogen Phosphorylase B"/>
    <property type="match status" value="2"/>
</dbReference>
<protein>
    <submittedName>
        <fullName evidence="3">Second mannosyl transferase</fullName>
    </submittedName>
</protein>
<accession>W4F0H8</accession>
<dbReference type="GO" id="GO:0016757">
    <property type="term" value="F:glycosyltransferase activity"/>
    <property type="evidence" value="ECO:0007669"/>
    <property type="project" value="InterPro"/>
</dbReference>
<reference evidence="3 4" key="1">
    <citation type="journal article" date="2014" name="BMC Genomics">
        <title>Genomic comparison of sporeforming bacilli isolated from milk.</title>
        <authorList>
            <person name="Moreno Switt A.I."/>
            <person name="Andrus A.D."/>
            <person name="Ranieri M.L."/>
            <person name="Orsi R.H."/>
            <person name="Ivy R."/>
            <person name="den Bakker H.C."/>
            <person name="Martin N.H."/>
            <person name="Wiedmann M."/>
            <person name="Boor K.J."/>
        </authorList>
    </citation>
    <scope>NUCLEOTIDE SEQUENCE [LARGE SCALE GENOMIC DNA]</scope>
    <source>
        <strain evidence="3 4">FSL R5-213</strain>
    </source>
</reference>
<organism evidence="3 4">
    <name type="scientific">Viridibacillus arenosi FSL R5-213</name>
    <dbReference type="NCBI Taxonomy" id="1227360"/>
    <lineage>
        <taxon>Bacteria</taxon>
        <taxon>Bacillati</taxon>
        <taxon>Bacillota</taxon>
        <taxon>Bacilli</taxon>
        <taxon>Bacillales</taxon>
        <taxon>Caryophanaceae</taxon>
        <taxon>Viridibacillus</taxon>
    </lineage>
</organism>
<evidence type="ECO:0000313" key="3">
    <source>
        <dbReference type="EMBL" id="ETT86295.1"/>
    </source>
</evidence>
<keyword evidence="4" id="KW-1185">Reference proteome</keyword>
<dbReference type="Pfam" id="PF13439">
    <property type="entry name" value="Glyco_transf_4"/>
    <property type="match status" value="1"/>
</dbReference>
<keyword evidence="3" id="KW-0808">Transferase</keyword>
<evidence type="ECO:0000259" key="2">
    <source>
        <dbReference type="Pfam" id="PF13439"/>
    </source>
</evidence>
<evidence type="ECO:0000313" key="4">
    <source>
        <dbReference type="Proteomes" id="UP000019062"/>
    </source>
</evidence>
<sequence length="392" mass="44618">MAIWRTVSLISVYWLTQRSKKGELMKIVQIITKLDTTGGAQTHVLALTKQLALDGHEVTILTSKGELIFKPLNEKNISIIQLQNLKWAIHLVADIRAFFEIRSILRRINPDVVALHSSKAGVVGRLAAFSLNIPTVFTAHGWAFTEGVKPIKRWIYQQIERAFARKTTRIITVSNYDYALAIKKKVGKKEKMTTIHNGIQSNSNKHSFPQNKIPKIVMVARFEQPKRQDLLIEVLSSMKENEWQLVFIGDGKEMEAAKTLTLQNGIDHRVTFLGSRDDIETQLQQADIFVLLSNFEGLPISILEAMRAQLPVIASNVGGVQELIIDNETGYIVNHDIQVIRDKLIQLLENSDLRLQLGHAGCRYFEDRFSFHSMYDKTVSQYLQAQNEKKQM</sequence>
<name>W4F0H8_9BACL</name>
<dbReference type="InterPro" id="IPR001296">
    <property type="entry name" value="Glyco_trans_1"/>
</dbReference>
<comment type="caution">
    <text evidence="3">The sequence shown here is derived from an EMBL/GenBank/DDBJ whole genome shotgun (WGS) entry which is preliminary data.</text>
</comment>
<feature type="domain" description="Glycosyl transferase family 1" evidence="1">
    <location>
        <begin position="209"/>
        <end position="360"/>
    </location>
</feature>
<dbReference type="AlphaFoldDB" id="W4F0H8"/>
<dbReference type="PATRIC" id="fig|1227360.4.peg.1272"/>
<evidence type="ECO:0000259" key="1">
    <source>
        <dbReference type="Pfam" id="PF00534"/>
    </source>
</evidence>
<dbReference type="EMBL" id="ASQA01000013">
    <property type="protein sequence ID" value="ETT86295.1"/>
    <property type="molecule type" value="Genomic_DNA"/>
</dbReference>
<feature type="domain" description="Glycosyltransferase subfamily 4-like N-terminal" evidence="2">
    <location>
        <begin position="38"/>
        <end position="199"/>
    </location>
</feature>
<dbReference type="Proteomes" id="UP000019062">
    <property type="component" value="Unassembled WGS sequence"/>
</dbReference>
<dbReference type="CDD" id="cd03808">
    <property type="entry name" value="GT4_CapM-like"/>
    <property type="match status" value="1"/>
</dbReference>
<proteinExistence type="predicted"/>
<dbReference type="PANTHER" id="PTHR12526">
    <property type="entry name" value="GLYCOSYLTRANSFERASE"/>
    <property type="match status" value="1"/>
</dbReference>